<dbReference type="InterPro" id="IPR036396">
    <property type="entry name" value="Cyt_P450_sf"/>
</dbReference>
<evidence type="ECO:0000313" key="9">
    <source>
        <dbReference type="EMBL" id="KAK3002898.1"/>
    </source>
</evidence>
<evidence type="ECO:0008006" key="11">
    <source>
        <dbReference type="Google" id="ProtNLM"/>
    </source>
</evidence>
<feature type="binding site" description="axial binding residue" evidence="7">
    <location>
        <position position="61"/>
    </location>
    <ligand>
        <name>heme</name>
        <dbReference type="ChEBI" id="CHEBI:30413"/>
    </ligand>
    <ligandPart>
        <name>Fe</name>
        <dbReference type="ChEBI" id="CHEBI:18248"/>
    </ligandPart>
</feature>
<keyword evidence="5 7" id="KW-0408">Iron</keyword>
<dbReference type="PANTHER" id="PTHR47950:SF4">
    <property type="entry name" value="GERANIOL 8-HYDROXYLASE-LIKE"/>
    <property type="match status" value="1"/>
</dbReference>
<keyword evidence="6 8" id="KW-0503">Monooxygenase</keyword>
<comment type="similarity">
    <text evidence="1 8">Belongs to the cytochrome P450 family.</text>
</comment>
<keyword evidence="10" id="KW-1185">Reference proteome</keyword>
<evidence type="ECO:0000256" key="2">
    <source>
        <dbReference type="ARBA" id="ARBA00022617"/>
    </source>
</evidence>
<name>A0AA88V9Q8_9ASTE</name>
<dbReference type="GO" id="GO:0004497">
    <property type="term" value="F:monooxygenase activity"/>
    <property type="evidence" value="ECO:0007669"/>
    <property type="project" value="UniProtKB-KW"/>
</dbReference>
<keyword evidence="2 7" id="KW-0349">Heme</keyword>
<evidence type="ECO:0000256" key="4">
    <source>
        <dbReference type="ARBA" id="ARBA00023002"/>
    </source>
</evidence>
<dbReference type="Proteomes" id="UP001188597">
    <property type="component" value="Unassembled WGS sequence"/>
</dbReference>
<comment type="caution">
    <text evidence="9">The sequence shown here is derived from an EMBL/GenBank/DDBJ whole genome shotgun (WGS) entry which is preliminary data.</text>
</comment>
<keyword evidence="3 7" id="KW-0479">Metal-binding</keyword>
<dbReference type="Pfam" id="PF00067">
    <property type="entry name" value="p450"/>
    <property type="match status" value="1"/>
</dbReference>
<dbReference type="PRINTS" id="PR00463">
    <property type="entry name" value="EP450I"/>
</dbReference>
<dbReference type="GO" id="GO:0005506">
    <property type="term" value="F:iron ion binding"/>
    <property type="evidence" value="ECO:0007669"/>
    <property type="project" value="InterPro"/>
</dbReference>
<protein>
    <recommendedName>
        <fullName evidence="11">Cytochrome P450 76AD1-like protein</fullName>
    </recommendedName>
</protein>
<dbReference type="SUPFAM" id="SSF48264">
    <property type="entry name" value="Cytochrome P450"/>
    <property type="match status" value="1"/>
</dbReference>
<dbReference type="InterPro" id="IPR001128">
    <property type="entry name" value="Cyt_P450"/>
</dbReference>
<dbReference type="InterPro" id="IPR017972">
    <property type="entry name" value="Cyt_P450_CS"/>
</dbReference>
<evidence type="ECO:0000256" key="6">
    <source>
        <dbReference type="ARBA" id="ARBA00023033"/>
    </source>
</evidence>
<sequence>MWGYKIPKGVQVLVNAWAIGLDPSLWEDSLAFKPERFLASELDVRGRDFELIPFGAGRRMCPGLPLAMRMVPAMLVSLINSFDWQLGGGIAPKDLGMEEKFGITFQKAIPLCVVPMTLVVQN</sequence>
<dbReference type="PANTHER" id="PTHR47950">
    <property type="entry name" value="CYTOCHROME P450, FAMILY 76, SUBFAMILY C, POLYPEPTIDE 5-RELATED"/>
    <property type="match status" value="1"/>
</dbReference>
<accession>A0AA88V9Q8</accession>
<gene>
    <name evidence="9" type="ORF">RJ639_018825</name>
</gene>
<evidence type="ECO:0000256" key="1">
    <source>
        <dbReference type="ARBA" id="ARBA00010617"/>
    </source>
</evidence>
<evidence type="ECO:0000256" key="3">
    <source>
        <dbReference type="ARBA" id="ARBA00022723"/>
    </source>
</evidence>
<evidence type="ECO:0000256" key="8">
    <source>
        <dbReference type="RuleBase" id="RU000461"/>
    </source>
</evidence>
<proteinExistence type="inferred from homology"/>
<comment type="cofactor">
    <cofactor evidence="7">
        <name>heme</name>
        <dbReference type="ChEBI" id="CHEBI:30413"/>
    </cofactor>
</comment>
<dbReference type="Gene3D" id="1.10.630.10">
    <property type="entry name" value="Cytochrome P450"/>
    <property type="match status" value="1"/>
</dbReference>
<dbReference type="PROSITE" id="PS00086">
    <property type="entry name" value="CYTOCHROME_P450"/>
    <property type="match status" value="1"/>
</dbReference>
<keyword evidence="4 8" id="KW-0560">Oxidoreductase</keyword>
<evidence type="ECO:0000256" key="7">
    <source>
        <dbReference type="PIRSR" id="PIRSR602401-1"/>
    </source>
</evidence>
<reference evidence="9" key="1">
    <citation type="submission" date="2022-12" db="EMBL/GenBank/DDBJ databases">
        <title>Draft genome assemblies for two species of Escallonia (Escalloniales).</title>
        <authorList>
            <person name="Chanderbali A."/>
            <person name="Dervinis C."/>
            <person name="Anghel I."/>
            <person name="Soltis D."/>
            <person name="Soltis P."/>
            <person name="Zapata F."/>
        </authorList>
    </citation>
    <scope>NUCLEOTIDE SEQUENCE</scope>
    <source>
        <strain evidence="9">UCBG64.0493</strain>
        <tissue evidence="9">Leaf</tissue>
    </source>
</reference>
<dbReference type="GO" id="GO:0020037">
    <property type="term" value="F:heme binding"/>
    <property type="evidence" value="ECO:0007669"/>
    <property type="project" value="InterPro"/>
</dbReference>
<dbReference type="GO" id="GO:0016705">
    <property type="term" value="F:oxidoreductase activity, acting on paired donors, with incorporation or reduction of molecular oxygen"/>
    <property type="evidence" value="ECO:0007669"/>
    <property type="project" value="InterPro"/>
</dbReference>
<evidence type="ECO:0000256" key="5">
    <source>
        <dbReference type="ARBA" id="ARBA00023004"/>
    </source>
</evidence>
<dbReference type="EMBL" id="JAVXUP010002511">
    <property type="protein sequence ID" value="KAK3002898.1"/>
    <property type="molecule type" value="Genomic_DNA"/>
</dbReference>
<organism evidence="9 10">
    <name type="scientific">Escallonia herrerae</name>
    <dbReference type="NCBI Taxonomy" id="1293975"/>
    <lineage>
        <taxon>Eukaryota</taxon>
        <taxon>Viridiplantae</taxon>
        <taxon>Streptophyta</taxon>
        <taxon>Embryophyta</taxon>
        <taxon>Tracheophyta</taxon>
        <taxon>Spermatophyta</taxon>
        <taxon>Magnoliopsida</taxon>
        <taxon>eudicotyledons</taxon>
        <taxon>Gunneridae</taxon>
        <taxon>Pentapetalae</taxon>
        <taxon>asterids</taxon>
        <taxon>campanulids</taxon>
        <taxon>Escalloniales</taxon>
        <taxon>Escalloniaceae</taxon>
        <taxon>Escallonia</taxon>
    </lineage>
</organism>
<dbReference type="AlphaFoldDB" id="A0AA88V9Q8"/>
<dbReference type="InterPro" id="IPR002401">
    <property type="entry name" value="Cyt_P450_E_grp-I"/>
</dbReference>
<evidence type="ECO:0000313" key="10">
    <source>
        <dbReference type="Proteomes" id="UP001188597"/>
    </source>
</evidence>